<name>A0A914VSI7_9BILA</name>
<dbReference type="Pfam" id="PF00076">
    <property type="entry name" value="RRM_1"/>
    <property type="match status" value="1"/>
</dbReference>
<dbReference type="Proteomes" id="UP000887566">
    <property type="component" value="Unplaced"/>
</dbReference>
<accession>A0A914VSI7</accession>
<dbReference type="InterPro" id="IPR012677">
    <property type="entry name" value="Nucleotide-bd_a/b_plait_sf"/>
</dbReference>
<dbReference type="PROSITE" id="PS50102">
    <property type="entry name" value="RRM"/>
    <property type="match status" value="1"/>
</dbReference>
<dbReference type="GO" id="GO:0003723">
    <property type="term" value="F:RNA binding"/>
    <property type="evidence" value="ECO:0007669"/>
    <property type="project" value="UniProtKB-UniRule"/>
</dbReference>
<proteinExistence type="predicted"/>
<dbReference type="SUPFAM" id="SSF54928">
    <property type="entry name" value="RNA-binding domain, RBD"/>
    <property type="match status" value="1"/>
</dbReference>
<dbReference type="AlphaFoldDB" id="A0A914VSI7"/>
<evidence type="ECO:0000313" key="4">
    <source>
        <dbReference type="WBParaSite" id="PSAMB.scaffold2324size23868.g17282.t1"/>
    </source>
</evidence>
<evidence type="ECO:0000259" key="2">
    <source>
        <dbReference type="PROSITE" id="PS50102"/>
    </source>
</evidence>
<organism evidence="3 4">
    <name type="scientific">Plectus sambesii</name>
    <dbReference type="NCBI Taxonomy" id="2011161"/>
    <lineage>
        <taxon>Eukaryota</taxon>
        <taxon>Metazoa</taxon>
        <taxon>Ecdysozoa</taxon>
        <taxon>Nematoda</taxon>
        <taxon>Chromadorea</taxon>
        <taxon>Plectida</taxon>
        <taxon>Plectina</taxon>
        <taxon>Plectoidea</taxon>
        <taxon>Plectidae</taxon>
        <taxon>Plectus</taxon>
    </lineage>
</organism>
<protein>
    <submittedName>
        <fullName evidence="4">RRM domain-containing protein</fullName>
    </submittedName>
</protein>
<sequence>MVRRLRGGGQGSTFDARTILNVTKRIRGNKLQQQQQRVGGRLPLVSRGRGGLWTKRSLGLGRPTAAAAGVKTLTNFTVVAAAPSTPPTFKAAKQQIRIGRLGGAAQLTRTIDNSRVTVSGGGLSKTIVNPKSTRLLTTTALRSPLSRQSDLGLQTMRHPLSRQEDLGLQTVTRRVGNSAASLLTDGRSRQVGVTRTGPSAMFISAMREAQADHTPYEPTDVSMEEDEEDVQSPIRTTSARARLGPPPQQKSAAARGIRVLITNLASSVTNDDVEELCSSVNGLVESRLIEPGLAEAIYSTRRAAEEAINLYDKRELDGVPMRLQLTEPQAPKVSSPLKKQAEQGSLPALRQKLKTTSAVAKKPEMTVDRDLITSALFPQKKGNDASGVTFTVKI</sequence>
<evidence type="ECO:0000256" key="1">
    <source>
        <dbReference type="PROSITE-ProRule" id="PRU00176"/>
    </source>
</evidence>
<reference evidence="4" key="1">
    <citation type="submission" date="2022-11" db="UniProtKB">
        <authorList>
            <consortium name="WormBaseParasite"/>
        </authorList>
    </citation>
    <scope>IDENTIFICATION</scope>
</reference>
<keyword evidence="1" id="KW-0694">RNA-binding</keyword>
<feature type="domain" description="RRM" evidence="2">
    <location>
        <begin position="257"/>
        <end position="328"/>
    </location>
</feature>
<dbReference type="InterPro" id="IPR000504">
    <property type="entry name" value="RRM_dom"/>
</dbReference>
<evidence type="ECO:0000313" key="3">
    <source>
        <dbReference type="Proteomes" id="UP000887566"/>
    </source>
</evidence>
<dbReference type="InterPro" id="IPR035979">
    <property type="entry name" value="RBD_domain_sf"/>
</dbReference>
<dbReference type="Gene3D" id="3.30.70.330">
    <property type="match status" value="1"/>
</dbReference>
<dbReference type="WBParaSite" id="PSAMB.scaffold2324size23868.g17282.t1">
    <property type="protein sequence ID" value="PSAMB.scaffold2324size23868.g17282.t1"/>
    <property type="gene ID" value="PSAMB.scaffold2324size23868.g17282"/>
</dbReference>
<keyword evidence="3" id="KW-1185">Reference proteome</keyword>
<dbReference type="SMART" id="SM00360">
    <property type="entry name" value="RRM"/>
    <property type="match status" value="1"/>
</dbReference>